<dbReference type="Ensembl" id="ENSCSAVT00000009142.1">
    <property type="protein sequence ID" value="ENSCSAVP00000009028.1"/>
    <property type="gene ID" value="ENSCSAVG00000005339.1"/>
</dbReference>
<keyword evidence="2" id="KW-1185">Reference proteome</keyword>
<organism evidence="1 2">
    <name type="scientific">Ciona savignyi</name>
    <name type="common">Pacific transparent sea squirt</name>
    <dbReference type="NCBI Taxonomy" id="51511"/>
    <lineage>
        <taxon>Eukaryota</taxon>
        <taxon>Metazoa</taxon>
        <taxon>Chordata</taxon>
        <taxon>Tunicata</taxon>
        <taxon>Ascidiacea</taxon>
        <taxon>Phlebobranchia</taxon>
        <taxon>Cionidae</taxon>
        <taxon>Ciona</taxon>
    </lineage>
</organism>
<reference evidence="1" key="3">
    <citation type="submission" date="2025-09" db="UniProtKB">
        <authorList>
            <consortium name="Ensembl"/>
        </authorList>
    </citation>
    <scope>IDENTIFICATION</scope>
</reference>
<evidence type="ECO:0000313" key="2">
    <source>
        <dbReference type="Proteomes" id="UP000007875"/>
    </source>
</evidence>
<dbReference type="InParanoid" id="H2YUL8"/>
<dbReference type="Proteomes" id="UP000007875">
    <property type="component" value="Unassembled WGS sequence"/>
</dbReference>
<protein>
    <submittedName>
        <fullName evidence="1">Uncharacterized protein</fullName>
    </submittedName>
</protein>
<reference evidence="2" key="1">
    <citation type="submission" date="2003-08" db="EMBL/GenBank/DDBJ databases">
        <authorList>
            <person name="Birren B."/>
            <person name="Nusbaum C."/>
            <person name="Abebe A."/>
            <person name="Abouelleil A."/>
            <person name="Adekoya E."/>
            <person name="Ait-zahra M."/>
            <person name="Allen N."/>
            <person name="Allen T."/>
            <person name="An P."/>
            <person name="Anderson M."/>
            <person name="Anderson S."/>
            <person name="Arachchi H."/>
            <person name="Armbruster J."/>
            <person name="Bachantsang P."/>
            <person name="Baldwin J."/>
            <person name="Barry A."/>
            <person name="Bayul T."/>
            <person name="Blitshsteyn B."/>
            <person name="Bloom T."/>
            <person name="Blye J."/>
            <person name="Boguslavskiy L."/>
            <person name="Borowsky M."/>
            <person name="Boukhgalter B."/>
            <person name="Brunache A."/>
            <person name="Butler J."/>
            <person name="Calixte N."/>
            <person name="Calvo S."/>
            <person name="Camarata J."/>
            <person name="Campo K."/>
            <person name="Chang J."/>
            <person name="Cheshatsang Y."/>
            <person name="Citroen M."/>
            <person name="Collymore A."/>
            <person name="Considine T."/>
            <person name="Cook A."/>
            <person name="Cooke P."/>
            <person name="Corum B."/>
            <person name="Cuomo C."/>
            <person name="David R."/>
            <person name="Dawoe T."/>
            <person name="Degray S."/>
            <person name="Dodge S."/>
            <person name="Dooley K."/>
            <person name="Dorje P."/>
            <person name="Dorjee K."/>
            <person name="Dorris L."/>
            <person name="Duffey N."/>
            <person name="Dupes A."/>
            <person name="Elkins T."/>
            <person name="Engels R."/>
            <person name="Erickson J."/>
            <person name="Farina A."/>
            <person name="Faro S."/>
            <person name="Ferreira P."/>
            <person name="Fischer H."/>
            <person name="Fitzgerald M."/>
            <person name="Foley K."/>
            <person name="Gage D."/>
            <person name="Galagan J."/>
            <person name="Gearin G."/>
            <person name="Gnerre S."/>
            <person name="Gnirke A."/>
            <person name="Goyette A."/>
            <person name="Graham J."/>
            <person name="Grandbois E."/>
            <person name="Gyaltsen K."/>
            <person name="Hafez N."/>
            <person name="Hagopian D."/>
            <person name="Hagos B."/>
            <person name="Hall J."/>
            <person name="Hatcher B."/>
            <person name="Heller A."/>
            <person name="Higgins H."/>
            <person name="Honan T."/>
            <person name="Horn A."/>
            <person name="Houde N."/>
            <person name="Hughes L."/>
            <person name="Hulme W."/>
            <person name="Husby E."/>
            <person name="Iliev I."/>
            <person name="Jaffe D."/>
            <person name="Jones C."/>
            <person name="Kamal M."/>
            <person name="Kamat A."/>
            <person name="Kamvysselis M."/>
            <person name="Karlsson E."/>
            <person name="Kells C."/>
            <person name="Kieu A."/>
            <person name="Kisner P."/>
            <person name="Kodira C."/>
            <person name="Kulbokas E."/>
            <person name="Labutti K."/>
            <person name="Lama D."/>
            <person name="Landers T."/>
            <person name="Leger J."/>
            <person name="Levine S."/>
            <person name="Lewis D."/>
            <person name="Lewis T."/>
            <person name="Lindblad-toh K."/>
            <person name="Liu X."/>
            <person name="Lokyitsang T."/>
            <person name="Lokyitsang Y."/>
            <person name="Lucien O."/>
            <person name="Lui A."/>
            <person name="Ma L.J."/>
            <person name="Mabbitt R."/>
            <person name="Macdonald J."/>
            <person name="Maclean C."/>
            <person name="Major J."/>
            <person name="Manning J."/>
            <person name="Marabella R."/>
            <person name="Maru K."/>
            <person name="Matthews C."/>
            <person name="Mauceli E."/>
            <person name="Mccarthy M."/>
            <person name="Mcdonough S."/>
            <person name="Mcghee T."/>
            <person name="Meldrim J."/>
            <person name="Meneus L."/>
            <person name="Mesirov J."/>
            <person name="Mihalev A."/>
            <person name="Mihova T."/>
            <person name="Mikkelsen T."/>
            <person name="Mlenga V."/>
            <person name="Moru K."/>
            <person name="Mozes J."/>
            <person name="Mulrain L."/>
            <person name="Munson G."/>
            <person name="Naylor J."/>
            <person name="Newes C."/>
            <person name="Nguyen C."/>
            <person name="Nguyen N."/>
            <person name="Nguyen T."/>
            <person name="Nicol R."/>
            <person name="Nielsen C."/>
            <person name="Nizzari M."/>
            <person name="Norbu C."/>
            <person name="Norbu N."/>
            <person name="O'donnell P."/>
            <person name="Okoawo O."/>
            <person name="O'leary S."/>
            <person name="Omotosho B."/>
            <person name="O'neill K."/>
            <person name="Osman S."/>
            <person name="Parker S."/>
            <person name="Perrin D."/>
            <person name="Phunkhang P."/>
            <person name="Piqani B."/>
            <person name="Purcell S."/>
            <person name="Rachupka T."/>
            <person name="Ramasamy U."/>
            <person name="Rameau R."/>
            <person name="Ray V."/>
            <person name="Raymond C."/>
            <person name="Retta R."/>
            <person name="Richardson S."/>
            <person name="Rise C."/>
            <person name="Rodriguez J."/>
            <person name="Rogers J."/>
            <person name="Rogov P."/>
            <person name="Rutman M."/>
            <person name="Schupbach R."/>
            <person name="Seaman C."/>
            <person name="Settipalli S."/>
            <person name="Sharpe T."/>
            <person name="Sheridan J."/>
            <person name="Sherpa N."/>
            <person name="Shi J."/>
            <person name="Smirnov S."/>
            <person name="Smith C."/>
            <person name="Sougnez C."/>
            <person name="Spencer B."/>
            <person name="Stalker J."/>
            <person name="Stange-thomann N."/>
            <person name="Stavropoulos S."/>
            <person name="Stetson K."/>
            <person name="Stone C."/>
            <person name="Stone S."/>
            <person name="Stubbs M."/>
            <person name="Talamas J."/>
            <person name="Tchuinga P."/>
            <person name="Tenzing P."/>
            <person name="Tesfaye S."/>
            <person name="Theodore J."/>
            <person name="Thoulutsang Y."/>
            <person name="Topham K."/>
            <person name="Towey S."/>
            <person name="Tsamla T."/>
            <person name="Tsomo N."/>
            <person name="Vallee D."/>
            <person name="Vassiliev H."/>
            <person name="Venkataraman V."/>
            <person name="Vinson J."/>
            <person name="Vo A."/>
            <person name="Wade C."/>
            <person name="Wang S."/>
            <person name="Wangchuk T."/>
            <person name="Wangdi T."/>
            <person name="Whittaker C."/>
            <person name="Wilkinson J."/>
            <person name="Wu Y."/>
            <person name="Wyman D."/>
            <person name="Yadav S."/>
            <person name="Yang S."/>
            <person name="Yang X."/>
            <person name="Yeager S."/>
            <person name="Yee E."/>
            <person name="Young G."/>
            <person name="Zainoun J."/>
            <person name="Zembeck L."/>
            <person name="Zimmer A."/>
            <person name="Zody M."/>
            <person name="Lander E."/>
        </authorList>
    </citation>
    <scope>NUCLEOTIDE SEQUENCE [LARGE SCALE GENOMIC DNA]</scope>
</reference>
<dbReference type="GeneTree" id="ENSGT00530000067267"/>
<reference evidence="1" key="2">
    <citation type="submission" date="2025-08" db="UniProtKB">
        <authorList>
            <consortium name="Ensembl"/>
        </authorList>
    </citation>
    <scope>IDENTIFICATION</scope>
</reference>
<dbReference type="HOGENOM" id="CLU_2891643_0_0_1"/>
<proteinExistence type="predicted"/>
<name>H2YUL8_CIOSA</name>
<sequence length="63" mass="7060">TPVSVDILQTFDVFTKFVVELIGQHLGKLAVARVFLAVQEPIWDLILAQVLHNGDNTVDFVIR</sequence>
<dbReference type="AlphaFoldDB" id="H2YUL8"/>
<accession>H2YUL8</accession>
<evidence type="ECO:0000313" key="1">
    <source>
        <dbReference type="Ensembl" id="ENSCSAVP00000009028.1"/>
    </source>
</evidence>